<gene>
    <name evidence="2" type="ORF">DB44_FF00290</name>
</gene>
<proteinExistence type="predicted"/>
<feature type="transmembrane region" description="Helical" evidence="1">
    <location>
        <begin position="43"/>
        <end position="65"/>
    </location>
</feature>
<comment type="caution">
    <text evidence="2">The sequence shown here is derived from an EMBL/GenBank/DDBJ whole genome shotgun (WGS) entry which is preliminary data.</text>
</comment>
<dbReference type="EMBL" id="JSAN01000128">
    <property type="protein sequence ID" value="KIC70948.1"/>
    <property type="molecule type" value="Genomic_DNA"/>
</dbReference>
<dbReference type="AlphaFoldDB" id="A0A0C1H7T1"/>
<organism evidence="2 3">
    <name type="scientific">Candidatus Protochlamydia amoebophila</name>
    <dbReference type="NCBI Taxonomy" id="362787"/>
    <lineage>
        <taxon>Bacteria</taxon>
        <taxon>Pseudomonadati</taxon>
        <taxon>Chlamydiota</taxon>
        <taxon>Chlamydiia</taxon>
        <taxon>Parachlamydiales</taxon>
        <taxon>Parachlamydiaceae</taxon>
        <taxon>Candidatus Protochlamydia</taxon>
    </lineage>
</organism>
<feature type="transmembrane region" description="Helical" evidence="1">
    <location>
        <begin position="86"/>
        <end position="105"/>
    </location>
</feature>
<accession>A0A0C1H7T1</accession>
<reference evidence="2 3" key="1">
    <citation type="journal article" date="2014" name="Mol. Biol. Evol.">
        <title>Massive expansion of Ubiquitination-related gene families within the Chlamydiae.</title>
        <authorList>
            <person name="Domman D."/>
            <person name="Collingro A."/>
            <person name="Lagkouvardos I."/>
            <person name="Gehre L."/>
            <person name="Weinmaier T."/>
            <person name="Rattei T."/>
            <person name="Subtil A."/>
            <person name="Horn M."/>
        </authorList>
    </citation>
    <scope>NUCLEOTIDE SEQUENCE [LARGE SCALE GENOMIC DNA]</scope>
    <source>
        <strain evidence="2 3">EI2</strain>
    </source>
</reference>
<sequence length="106" mass="11455">MSIDTEICNFYRDVIAPLETTVNSQRSVKKISPISRLDFNTGAGLAILFLVQKIAQSIFFLAGSVATLGLHEGMRISLLKNAKEGLVYAGAIPLGIVGIFFPQTIN</sequence>
<keyword evidence="1" id="KW-0472">Membrane</keyword>
<dbReference type="Proteomes" id="UP000031465">
    <property type="component" value="Unassembled WGS sequence"/>
</dbReference>
<evidence type="ECO:0000256" key="1">
    <source>
        <dbReference type="SAM" id="Phobius"/>
    </source>
</evidence>
<dbReference type="RefSeq" id="WP_039360396.1">
    <property type="nucleotide sequence ID" value="NZ_JSAN01000128.1"/>
</dbReference>
<keyword evidence="1" id="KW-0812">Transmembrane</keyword>
<name>A0A0C1H7T1_9BACT</name>
<evidence type="ECO:0000313" key="3">
    <source>
        <dbReference type="Proteomes" id="UP000031465"/>
    </source>
</evidence>
<dbReference type="PATRIC" id="fig|362787.3.peg.1882"/>
<protein>
    <submittedName>
        <fullName evidence="2">Uncharacterized protein</fullName>
    </submittedName>
</protein>
<keyword evidence="1" id="KW-1133">Transmembrane helix</keyword>
<evidence type="ECO:0000313" key="2">
    <source>
        <dbReference type="EMBL" id="KIC70948.1"/>
    </source>
</evidence>